<reference evidence="1 2" key="1">
    <citation type="journal article" date="2019" name="Sci. Rep.">
        <title>Extended insight into the Mycobacterium chelonae-abscessus complex through whole genome sequencing of Mycobacterium salmoniphilum outbreak and Mycobacterium salmoniphilum-like strains.</title>
        <authorList>
            <person name="Behra P.R.K."/>
            <person name="Das S."/>
            <person name="Pettersson B.M.F."/>
            <person name="Shirreff L."/>
            <person name="DuCote T."/>
            <person name="Jacobsson K.G."/>
            <person name="Ennis D.G."/>
            <person name="Kirsebom L.A."/>
        </authorList>
    </citation>
    <scope>NUCLEOTIDE SEQUENCE [LARGE SCALE GENOMIC DNA]</scope>
    <source>
        <strain evidence="1 2">CCUG 60884</strain>
    </source>
</reference>
<evidence type="ECO:0000313" key="1">
    <source>
        <dbReference type="EMBL" id="TEA08671.1"/>
    </source>
</evidence>
<dbReference type="EMBL" id="PECL01000006">
    <property type="protein sequence ID" value="TEA08671.1"/>
    <property type="molecule type" value="Genomic_DNA"/>
</dbReference>
<name>A0A4R8T066_9MYCO</name>
<proteinExistence type="predicted"/>
<dbReference type="RefSeq" id="WP_134082469.1">
    <property type="nucleotide sequence ID" value="NZ_JAPDRC010000001.1"/>
</dbReference>
<protein>
    <submittedName>
        <fullName evidence="1">Uncharacterized protein</fullName>
    </submittedName>
</protein>
<gene>
    <name evidence="1" type="ORF">CCUG60884_01166</name>
</gene>
<dbReference type="Proteomes" id="UP000294604">
    <property type="component" value="Unassembled WGS sequence"/>
</dbReference>
<evidence type="ECO:0000313" key="2">
    <source>
        <dbReference type="Proteomes" id="UP000294604"/>
    </source>
</evidence>
<organism evidence="1 2">
    <name type="scientific">Mycobacteroides salmoniphilum</name>
    <dbReference type="NCBI Taxonomy" id="404941"/>
    <lineage>
        <taxon>Bacteria</taxon>
        <taxon>Bacillati</taxon>
        <taxon>Actinomycetota</taxon>
        <taxon>Actinomycetes</taxon>
        <taxon>Mycobacteriales</taxon>
        <taxon>Mycobacteriaceae</taxon>
        <taxon>Mycobacteroides</taxon>
    </lineage>
</organism>
<sequence>MRNDLFIGLSENGWDRAPWDTEPEFSPTELDILLDRRLSVSDAAERVGCVEHDVQRLRDAQHAA</sequence>
<comment type="caution">
    <text evidence="1">The sequence shown here is derived from an EMBL/GenBank/DDBJ whole genome shotgun (WGS) entry which is preliminary data.</text>
</comment>
<accession>A0A4R8T066</accession>
<dbReference type="OrthoDB" id="4735925at2"/>
<dbReference type="AlphaFoldDB" id="A0A4R8T066"/>